<keyword evidence="3" id="KW-1185">Reference proteome</keyword>
<proteinExistence type="predicted"/>
<reference evidence="2 3" key="1">
    <citation type="submission" date="2016-06" db="EMBL/GenBank/DDBJ databases">
        <authorList>
            <person name="Ramos C."/>
            <person name="Pintado A."/>
            <person name="Crespo-Gomez J.I."/>
        </authorList>
    </citation>
    <scope>NUCLEOTIDE SEQUENCE [LARGE SCALE GENOMIC DNA]</scope>
    <source>
        <strain evidence="2 3">AVO110</strain>
    </source>
</reference>
<dbReference type="RefSeq" id="WP_187805129.1">
    <property type="nucleotide sequence ID" value="NZ_LZEU01000001.1"/>
</dbReference>
<accession>A0ABR7RZ61</accession>
<evidence type="ECO:0000313" key="2">
    <source>
        <dbReference type="EMBL" id="MBC9250019.1"/>
    </source>
</evidence>
<sequence length="167" mass="17589">MRRVLRITGLSLLVFSFSGLLLAGPMGPGGPAGGGPGGPGAWGPGPGHHGDHGLPSYAHELWIGSMLYFVAAGTYYLWNSGEQRYEVVQPPAAAAQTSVASYEVIAYPARGQTTEQQGRDRYECHSWAVGQSGFDPATSTQAVGADATERYRRALSACLNGRGYSVN</sequence>
<evidence type="ECO:0000256" key="1">
    <source>
        <dbReference type="SAM" id="Phobius"/>
    </source>
</evidence>
<keyword evidence="1" id="KW-0812">Transmembrane</keyword>
<dbReference type="Proteomes" id="UP000744555">
    <property type="component" value="Unassembled WGS sequence"/>
</dbReference>
<name>A0ABR7RZ61_AQUAC</name>
<comment type="caution">
    <text evidence="2">The sequence shown here is derived from an EMBL/GenBank/DDBJ whole genome shotgun (WGS) entry which is preliminary data.</text>
</comment>
<evidence type="ECO:0000313" key="3">
    <source>
        <dbReference type="Proteomes" id="UP000744555"/>
    </source>
</evidence>
<keyword evidence="1" id="KW-0472">Membrane</keyword>
<feature type="transmembrane region" description="Helical" evidence="1">
    <location>
        <begin position="61"/>
        <end position="78"/>
    </location>
</feature>
<dbReference type="EMBL" id="LZEU01000001">
    <property type="protein sequence ID" value="MBC9250019.1"/>
    <property type="molecule type" value="Genomic_DNA"/>
</dbReference>
<protein>
    <submittedName>
        <fullName evidence="2">Uncharacterized protein</fullName>
    </submittedName>
</protein>
<gene>
    <name evidence="2" type="ORF">A9179_06980</name>
</gene>
<keyword evidence="1" id="KW-1133">Transmembrane helix</keyword>
<organism evidence="2 3">
    <name type="scientific">Aquipseudomonas alcaligenes</name>
    <name type="common">Pseudomonas alcaligenes</name>
    <dbReference type="NCBI Taxonomy" id="43263"/>
    <lineage>
        <taxon>Bacteria</taxon>
        <taxon>Pseudomonadati</taxon>
        <taxon>Pseudomonadota</taxon>
        <taxon>Gammaproteobacteria</taxon>
        <taxon>Pseudomonadales</taxon>
        <taxon>Pseudomonadaceae</taxon>
        <taxon>Aquipseudomonas</taxon>
    </lineage>
</organism>